<keyword evidence="2" id="KW-0812">Transmembrane</keyword>
<feature type="chain" id="PRO_5042182789" evidence="3">
    <location>
        <begin position="17"/>
        <end position="196"/>
    </location>
</feature>
<organism evidence="4 5">
    <name type="scientific">Zalerion maritima</name>
    <dbReference type="NCBI Taxonomy" id="339359"/>
    <lineage>
        <taxon>Eukaryota</taxon>
        <taxon>Fungi</taxon>
        <taxon>Dikarya</taxon>
        <taxon>Ascomycota</taxon>
        <taxon>Pezizomycotina</taxon>
        <taxon>Sordariomycetes</taxon>
        <taxon>Lulworthiomycetidae</taxon>
        <taxon>Lulworthiales</taxon>
        <taxon>Lulworthiaceae</taxon>
        <taxon>Zalerion</taxon>
    </lineage>
</organism>
<accession>A0AAD5WTD1</accession>
<dbReference type="AlphaFoldDB" id="A0AAD5WTD1"/>
<name>A0AAD5WTD1_9PEZI</name>
<dbReference type="Proteomes" id="UP001201980">
    <property type="component" value="Unassembled WGS sequence"/>
</dbReference>
<feature type="compositionally biased region" description="Low complexity" evidence="1">
    <location>
        <begin position="99"/>
        <end position="124"/>
    </location>
</feature>
<keyword evidence="2" id="KW-1133">Transmembrane helix</keyword>
<evidence type="ECO:0000256" key="3">
    <source>
        <dbReference type="SAM" id="SignalP"/>
    </source>
</evidence>
<proteinExistence type="predicted"/>
<keyword evidence="2" id="KW-0472">Membrane</keyword>
<reference evidence="4" key="1">
    <citation type="submission" date="2022-07" db="EMBL/GenBank/DDBJ databases">
        <title>Draft genome sequence of Zalerion maritima ATCC 34329, a (micro)plastics degrading marine fungus.</title>
        <authorList>
            <person name="Paco A."/>
            <person name="Goncalves M.F.M."/>
            <person name="Rocha-Santos T.A.P."/>
            <person name="Alves A."/>
        </authorList>
    </citation>
    <scope>NUCLEOTIDE SEQUENCE</scope>
    <source>
        <strain evidence="4">ATCC 34329</strain>
    </source>
</reference>
<gene>
    <name evidence="4" type="ORF">MKZ38_009680</name>
</gene>
<protein>
    <submittedName>
        <fullName evidence="4">GPI anchored serine-threonine rich protein</fullName>
    </submittedName>
</protein>
<feature type="region of interest" description="Disordered" evidence="1">
    <location>
        <begin position="99"/>
        <end position="128"/>
    </location>
</feature>
<keyword evidence="5" id="KW-1185">Reference proteome</keyword>
<feature type="transmembrane region" description="Helical" evidence="2">
    <location>
        <begin position="162"/>
        <end position="183"/>
    </location>
</feature>
<keyword evidence="3" id="KW-0732">Signal</keyword>
<feature type="signal peptide" evidence="3">
    <location>
        <begin position="1"/>
        <end position="16"/>
    </location>
</feature>
<evidence type="ECO:0000256" key="1">
    <source>
        <dbReference type="SAM" id="MobiDB-lite"/>
    </source>
</evidence>
<evidence type="ECO:0000256" key="2">
    <source>
        <dbReference type="SAM" id="Phobius"/>
    </source>
</evidence>
<comment type="caution">
    <text evidence="4">The sequence shown here is derived from an EMBL/GenBank/DDBJ whole genome shotgun (WGS) entry which is preliminary data.</text>
</comment>
<evidence type="ECO:0000313" key="5">
    <source>
        <dbReference type="Proteomes" id="UP001201980"/>
    </source>
</evidence>
<feature type="transmembrane region" description="Helical" evidence="2">
    <location>
        <begin position="134"/>
        <end position="155"/>
    </location>
</feature>
<sequence length="196" mass="20389">MRFFAPALLFAASVFAADDECDGQAVLDLCLQTTTAAKEQCVSTDYNCMCEKTRSVYACFASAGCPDDSQASSIYSEMQGYCAYVTTTAVSAAVSTTSSATGTDSTATATEEGDSSATTASSGSSDDDTNSGAYLAMNAGGMMVAIAGAMAAVLIESLIREVGLWTFAWVLEIPAIGNGILSWNNEWNTRSLRVAQ</sequence>
<dbReference type="EMBL" id="JAKWBI020000078">
    <property type="protein sequence ID" value="KAJ2903555.1"/>
    <property type="molecule type" value="Genomic_DNA"/>
</dbReference>
<evidence type="ECO:0000313" key="4">
    <source>
        <dbReference type="EMBL" id="KAJ2903555.1"/>
    </source>
</evidence>